<name>A0ABP6T2J5_9ACTN</name>
<evidence type="ECO:0000313" key="2">
    <source>
        <dbReference type="EMBL" id="GAA3390908.1"/>
    </source>
</evidence>
<evidence type="ECO:0000313" key="3">
    <source>
        <dbReference type="Proteomes" id="UP001501676"/>
    </source>
</evidence>
<feature type="compositionally biased region" description="Low complexity" evidence="1">
    <location>
        <begin position="62"/>
        <end position="78"/>
    </location>
</feature>
<proteinExistence type="predicted"/>
<gene>
    <name evidence="2" type="ORF">GCM10020369_46720</name>
</gene>
<dbReference type="EMBL" id="BAAAYN010000030">
    <property type="protein sequence ID" value="GAA3390908.1"/>
    <property type="molecule type" value="Genomic_DNA"/>
</dbReference>
<reference evidence="3" key="1">
    <citation type="journal article" date="2019" name="Int. J. Syst. Evol. Microbiol.">
        <title>The Global Catalogue of Microorganisms (GCM) 10K type strain sequencing project: providing services to taxonomists for standard genome sequencing and annotation.</title>
        <authorList>
            <consortium name="The Broad Institute Genomics Platform"/>
            <consortium name="The Broad Institute Genome Sequencing Center for Infectious Disease"/>
            <person name="Wu L."/>
            <person name="Ma J."/>
        </authorList>
    </citation>
    <scope>NUCLEOTIDE SEQUENCE [LARGE SCALE GENOMIC DNA]</scope>
    <source>
        <strain evidence="3">JCM 9458</strain>
    </source>
</reference>
<feature type="compositionally biased region" description="Low complexity" evidence="1">
    <location>
        <begin position="8"/>
        <end position="20"/>
    </location>
</feature>
<feature type="region of interest" description="Disordered" evidence="1">
    <location>
        <begin position="60"/>
        <end position="84"/>
    </location>
</feature>
<accession>A0ABP6T2J5</accession>
<evidence type="ECO:0000256" key="1">
    <source>
        <dbReference type="SAM" id="MobiDB-lite"/>
    </source>
</evidence>
<comment type="caution">
    <text evidence="2">The sequence shown here is derived from an EMBL/GenBank/DDBJ whole genome shotgun (WGS) entry which is preliminary data.</text>
</comment>
<dbReference type="Proteomes" id="UP001501676">
    <property type="component" value="Unassembled WGS sequence"/>
</dbReference>
<organism evidence="2 3">
    <name type="scientific">Cryptosporangium minutisporangium</name>
    <dbReference type="NCBI Taxonomy" id="113569"/>
    <lineage>
        <taxon>Bacteria</taxon>
        <taxon>Bacillati</taxon>
        <taxon>Actinomycetota</taxon>
        <taxon>Actinomycetes</taxon>
        <taxon>Cryptosporangiales</taxon>
        <taxon>Cryptosporangiaceae</taxon>
        <taxon>Cryptosporangium</taxon>
    </lineage>
</organism>
<feature type="region of interest" description="Disordered" evidence="1">
    <location>
        <begin position="1"/>
        <end position="20"/>
    </location>
</feature>
<keyword evidence="3" id="KW-1185">Reference proteome</keyword>
<protein>
    <submittedName>
        <fullName evidence="2">Uncharacterized protein</fullName>
    </submittedName>
</protein>
<sequence length="250" mass="26450">MASFRASTAPTMTGPGGATVRAAVRRQRRRTAVVSVAAAVLALAGASALVIGPGQQTDQLVPATASSSESTTTNPNPSQDDDAWKQSVRSARVDLGTKADASCRGPVVTFQDGKAAVTYEGRKFAYVVTDGPMLSADLNQDGTPEYLVTLSCAMTAFPTPCVPDSETNCDPNVKKSLAPPLEQLFVLSGGPDEFTAIAGIHAFSRYPENSAVPIDVRIADDGLISITNDQDPGRVWTWRYRDGDMVRVQD</sequence>